<sequence>MLIHSNLKILDSYPKMKQLTFSLKNSISSILERRIKPNAMRVCGAVIATATGKKFLLGGIYKLLGDFVGFIPPLGIAIVIQFTISASSRNNDKHYTTIEELLTNGYVMAIIVFVSALAQGSFSQASTHVLNVEGIRLKTALQALIYNKALKLNGWNKDDEVLHESKTGNTTNLISEDTYNVMSCYWIGHYIWAIPLKIGVLMYLLYCKLGISAIIGATCCIIILTPLQFLIGKNMSTNSKAISDWSDERLRQTNEVLQGIRLLKLSGGEMDFAQRILRTRIKELKLLDKDSLYWALMTFLTHAASALITLITLAAFYLLEEDSLKPADVFSGLALFNQLTVPLFIFPITVPIIISALISTKRLEEFLSLQETNSVLPENESGDSSLTFHHEEKKEYISDTESKRRSRSDSVFGLGNIAEQEEQDEDGEEVIDNQKEDHVVSIENAAFTWSDQIHPTLTITSLLIPRGKLSIVVGKIGSGKTSLLAAMLGEIHCIRGTVHWDKGCSIAFVSQKPWLLNGSLRDNILFGRPYRSRRYSRVISATALQPDIDILPGKDMTDIGERGINLSGGQRQRVTIARALYSKSNVVILDDPFSALDHQVAQHVFEEGIKKLVFKQKRTVILVTHSLQFLHHAHQIILLENGSVKACGGLYDVERGGIRSLKSENNSQETHKGRTARERWQLVKLVSRIGQQLKQRNLIDGTWKADHIAPSLFVPFRRRLGTFSGSRYFAHDLPLPTDECEEEELLERRTKSINCNSLIPVRHRAVLRATSLQARQSQPMYPVIRQSSSPSIHQGLRPRTYTFDVSSSQTGGGLLRQLFSMSSSRNVHQASSDLNVNFKDHGLLRRLISSTSIKSSVLSEPEKHTVQRLSSTTSDCSDDFLDDEETLDWGMSQVAQEEREYGKIQRRVYTIYLQACSVVLGLTYVMLAITWQGLRVYTDFWLSKWTDDSSKHSNSETLKYLSIYGALSIASILLSLLSNGLGQYCGAKARKCLHDLMLLGLLHCPIRFFETTPLGRIMNRFSTDLSVIDKKIATSIQRLLQFLLLCFSAILVNSIVTPWFLIVALPICLVYYMVQKFYRCSSRELQRLDSLSRTPILSHFSETLSGLETIRAFGQQKRFTNALFQKLNNHTNAFLIVNSCNRWLGIALDYLGGLIVFMAMIVSLVSASMFPSLVTPALVGLAINYTLLVPIYLNWVVKFLADMEMYMGAVERVSQYANATSEDYRKNGIKPPCWPQKGDIKFQGVSLRYDTSREPVITNLNLHIPAGQKVGICGRTGSGKSSLVMSLFNMVSVYEGNIYLDGVDIAVVPLQKLRSCLSIIPQDVIMFSGTIRENLDLRGEFTDFELWRSLELAQMKDTVASQLGGLDGVVREGGENLSAGQRQMLCLARAILLNTVCLVMDEATSSLDPNTETKLLNAASEAFSSRTVITIAHRLSGLLNCDRILVLESGKIVEDGPPAKLLRRSMGIFSTMLRAMEESS</sequence>
<evidence type="ECO:0000259" key="10">
    <source>
        <dbReference type="PROSITE" id="PS50893"/>
    </source>
</evidence>
<feature type="transmembrane region" description="Helical" evidence="9">
    <location>
        <begin position="63"/>
        <end position="84"/>
    </location>
</feature>
<keyword evidence="7 9" id="KW-0472">Membrane</keyword>
<keyword evidence="2" id="KW-0813">Transport</keyword>
<dbReference type="CDD" id="cd03244">
    <property type="entry name" value="ABCC_MRP_domain2"/>
    <property type="match status" value="1"/>
</dbReference>
<dbReference type="PANTHER" id="PTHR24223:SF461">
    <property type="entry name" value="ATP-BINDING CASSETTE SUB-FAMILY C MEMBER SUR"/>
    <property type="match status" value="1"/>
</dbReference>
<feature type="transmembrane region" description="Helical" evidence="9">
    <location>
        <begin position="292"/>
        <end position="319"/>
    </location>
</feature>
<reference evidence="12" key="1">
    <citation type="submission" date="2015-12" db="EMBL/GenBank/DDBJ databases">
        <title>De novo transcriptome assembly of four potential Pierce s Disease insect vectors from Arizona vineyards.</title>
        <authorList>
            <person name="Tassone E.E."/>
        </authorList>
    </citation>
    <scope>NUCLEOTIDE SEQUENCE</scope>
</reference>
<feature type="domain" description="ABC transporter" evidence="10">
    <location>
        <begin position="1240"/>
        <end position="1474"/>
    </location>
</feature>
<dbReference type="InterPro" id="IPR017871">
    <property type="entry name" value="ABC_transporter-like_CS"/>
</dbReference>
<keyword evidence="4" id="KW-0547">Nucleotide-binding</keyword>
<feature type="transmembrane region" description="Helical" evidence="9">
    <location>
        <begin position="961"/>
        <end position="980"/>
    </location>
</feature>
<feature type="compositionally biased region" description="Basic and acidic residues" evidence="8">
    <location>
        <begin position="388"/>
        <end position="403"/>
    </location>
</feature>
<dbReference type="FunFam" id="1.20.1560.10:FF:000006">
    <property type="entry name" value="ATP-binding cassette, sub-family C (CFTR/MRP), member 9"/>
    <property type="match status" value="1"/>
</dbReference>
<dbReference type="SUPFAM" id="SSF52540">
    <property type="entry name" value="P-loop containing nucleoside triphosphate hydrolases"/>
    <property type="match status" value="2"/>
</dbReference>
<evidence type="ECO:0000256" key="2">
    <source>
        <dbReference type="ARBA" id="ARBA00022448"/>
    </source>
</evidence>
<feature type="domain" description="ABC transmembrane type-1" evidence="11">
    <location>
        <begin position="927"/>
        <end position="1205"/>
    </location>
</feature>
<dbReference type="SUPFAM" id="SSF90123">
    <property type="entry name" value="ABC transporter transmembrane region"/>
    <property type="match status" value="2"/>
</dbReference>
<feature type="transmembrane region" description="Helical" evidence="9">
    <location>
        <begin position="909"/>
        <end position="931"/>
    </location>
</feature>
<gene>
    <name evidence="12" type="ORF">g.17227</name>
</gene>
<dbReference type="Pfam" id="PF00664">
    <property type="entry name" value="ABC_membrane"/>
    <property type="match status" value="2"/>
</dbReference>
<dbReference type="InterPro" id="IPR050173">
    <property type="entry name" value="ABC_transporter_C-like"/>
</dbReference>
<evidence type="ECO:0000259" key="11">
    <source>
        <dbReference type="PROSITE" id="PS50929"/>
    </source>
</evidence>
<evidence type="ECO:0000256" key="3">
    <source>
        <dbReference type="ARBA" id="ARBA00022692"/>
    </source>
</evidence>
<dbReference type="PROSITE" id="PS50893">
    <property type="entry name" value="ABC_TRANSPORTER_2"/>
    <property type="match status" value="2"/>
</dbReference>
<evidence type="ECO:0000256" key="7">
    <source>
        <dbReference type="ARBA" id="ARBA00023136"/>
    </source>
</evidence>
<evidence type="ECO:0000256" key="9">
    <source>
        <dbReference type="SAM" id="Phobius"/>
    </source>
</evidence>
<dbReference type="Pfam" id="PF00005">
    <property type="entry name" value="ABC_tran"/>
    <property type="match status" value="2"/>
</dbReference>
<feature type="domain" description="ABC transporter" evidence="10">
    <location>
        <begin position="440"/>
        <end position="666"/>
    </location>
</feature>
<feature type="transmembrane region" description="Helical" evidence="9">
    <location>
        <begin position="339"/>
        <end position="358"/>
    </location>
</feature>
<keyword evidence="3 9" id="KW-0812">Transmembrane</keyword>
<proteinExistence type="predicted"/>
<dbReference type="PANTHER" id="PTHR24223">
    <property type="entry name" value="ATP-BINDING CASSETTE SUB-FAMILY C"/>
    <property type="match status" value="1"/>
</dbReference>
<dbReference type="SMART" id="SM00382">
    <property type="entry name" value="AAA"/>
    <property type="match status" value="2"/>
</dbReference>
<dbReference type="GO" id="GO:0016887">
    <property type="term" value="F:ATP hydrolysis activity"/>
    <property type="evidence" value="ECO:0007669"/>
    <property type="project" value="InterPro"/>
</dbReference>
<dbReference type="EMBL" id="GEDC01022415">
    <property type="protein sequence ID" value="JAS14883.1"/>
    <property type="molecule type" value="Transcribed_RNA"/>
</dbReference>
<dbReference type="GO" id="GO:0016020">
    <property type="term" value="C:membrane"/>
    <property type="evidence" value="ECO:0007669"/>
    <property type="project" value="UniProtKB-SubCell"/>
</dbReference>
<dbReference type="CDD" id="cd18602">
    <property type="entry name" value="ABC_6TM_SUR1_D2_like"/>
    <property type="match status" value="1"/>
</dbReference>
<feature type="transmembrane region" description="Helical" evidence="9">
    <location>
        <begin position="211"/>
        <end position="231"/>
    </location>
</feature>
<dbReference type="CDD" id="cd18591">
    <property type="entry name" value="ABC_6TM_SUR1_D1_like"/>
    <property type="match status" value="1"/>
</dbReference>
<dbReference type="PROSITE" id="PS00211">
    <property type="entry name" value="ABC_TRANSPORTER_1"/>
    <property type="match status" value="2"/>
</dbReference>
<dbReference type="CDD" id="cd03250">
    <property type="entry name" value="ABCC_MRP_domain1"/>
    <property type="match status" value="1"/>
</dbReference>
<dbReference type="InterPro" id="IPR003593">
    <property type="entry name" value="AAA+_ATPase"/>
</dbReference>
<protein>
    <submittedName>
        <fullName evidence="12">Uncharacterized protein</fullName>
    </submittedName>
</protein>
<dbReference type="InterPro" id="IPR036640">
    <property type="entry name" value="ABC1_TM_sf"/>
</dbReference>
<dbReference type="InterPro" id="IPR027417">
    <property type="entry name" value="P-loop_NTPase"/>
</dbReference>
<feature type="transmembrane region" description="Helical" evidence="9">
    <location>
        <begin position="1150"/>
        <end position="1171"/>
    </location>
</feature>
<dbReference type="Gene3D" id="1.20.1560.10">
    <property type="entry name" value="ABC transporter type 1, transmembrane domain"/>
    <property type="match status" value="2"/>
</dbReference>
<feature type="transmembrane region" description="Helical" evidence="9">
    <location>
        <begin position="104"/>
        <end position="122"/>
    </location>
</feature>
<dbReference type="FunFam" id="3.40.50.300:FF:000997">
    <property type="entry name" value="Multidrug resistance-associated protein 1"/>
    <property type="match status" value="1"/>
</dbReference>
<keyword evidence="5" id="KW-0067">ATP-binding</keyword>
<evidence type="ECO:0000256" key="6">
    <source>
        <dbReference type="ARBA" id="ARBA00022989"/>
    </source>
</evidence>
<evidence type="ECO:0000256" key="5">
    <source>
        <dbReference type="ARBA" id="ARBA00022840"/>
    </source>
</evidence>
<dbReference type="InterPro" id="IPR003439">
    <property type="entry name" value="ABC_transporter-like_ATP-bd"/>
</dbReference>
<evidence type="ECO:0000313" key="12">
    <source>
        <dbReference type="EMBL" id="JAS14883.1"/>
    </source>
</evidence>
<dbReference type="GO" id="GO:0140359">
    <property type="term" value="F:ABC-type transporter activity"/>
    <property type="evidence" value="ECO:0007669"/>
    <property type="project" value="InterPro"/>
</dbReference>
<evidence type="ECO:0000256" key="8">
    <source>
        <dbReference type="SAM" id="MobiDB-lite"/>
    </source>
</evidence>
<comment type="subcellular location">
    <subcellularLocation>
        <location evidence="1">Membrane</location>
        <topology evidence="1">Multi-pass membrane protein</topology>
    </subcellularLocation>
</comment>
<dbReference type="PROSITE" id="PS50929">
    <property type="entry name" value="ABC_TM1F"/>
    <property type="match status" value="2"/>
</dbReference>
<evidence type="ECO:0000256" key="4">
    <source>
        <dbReference type="ARBA" id="ARBA00022741"/>
    </source>
</evidence>
<feature type="transmembrane region" description="Helical" evidence="9">
    <location>
        <begin position="1042"/>
        <end position="1074"/>
    </location>
</feature>
<keyword evidence="6 9" id="KW-1133">Transmembrane helix</keyword>
<feature type="region of interest" description="Disordered" evidence="8">
    <location>
        <begin position="377"/>
        <end position="409"/>
    </location>
</feature>
<name>A0A1B6CN95_9HEMI</name>
<dbReference type="FunFam" id="3.40.50.300:FF:000838">
    <property type="entry name" value="ABC multidrug transporter (Eurofung)"/>
    <property type="match status" value="1"/>
</dbReference>
<feature type="transmembrane region" description="Helical" evidence="9">
    <location>
        <begin position="184"/>
        <end position="205"/>
    </location>
</feature>
<dbReference type="Gene3D" id="3.40.50.300">
    <property type="entry name" value="P-loop containing nucleotide triphosphate hydrolases"/>
    <property type="match status" value="2"/>
</dbReference>
<dbReference type="InterPro" id="IPR011527">
    <property type="entry name" value="ABC1_TM_dom"/>
</dbReference>
<feature type="domain" description="ABC transmembrane type-1" evidence="11">
    <location>
        <begin position="56"/>
        <end position="355"/>
    </location>
</feature>
<evidence type="ECO:0000256" key="1">
    <source>
        <dbReference type="ARBA" id="ARBA00004141"/>
    </source>
</evidence>
<dbReference type="FunFam" id="1.20.1560.10:FF:000010">
    <property type="entry name" value="Multidrug resistance-associated ABC transporter"/>
    <property type="match status" value="1"/>
</dbReference>
<feature type="transmembrane region" description="Helical" evidence="9">
    <location>
        <begin position="1177"/>
        <end position="1197"/>
    </location>
</feature>
<accession>A0A1B6CN95</accession>
<organism evidence="12">
    <name type="scientific">Clastoptera arizonana</name>
    <name type="common">Arizona spittle bug</name>
    <dbReference type="NCBI Taxonomy" id="38151"/>
    <lineage>
        <taxon>Eukaryota</taxon>
        <taxon>Metazoa</taxon>
        <taxon>Ecdysozoa</taxon>
        <taxon>Arthropoda</taxon>
        <taxon>Hexapoda</taxon>
        <taxon>Insecta</taxon>
        <taxon>Pterygota</taxon>
        <taxon>Neoptera</taxon>
        <taxon>Paraneoptera</taxon>
        <taxon>Hemiptera</taxon>
        <taxon>Auchenorrhyncha</taxon>
        <taxon>Cercopoidea</taxon>
        <taxon>Clastopteridae</taxon>
        <taxon>Clastoptera</taxon>
    </lineage>
</organism>
<feature type="compositionally biased region" description="Polar residues" evidence="8">
    <location>
        <begin position="377"/>
        <end position="387"/>
    </location>
</feature>
<dbReference type="GO" id="GO:0005524">
    <property type="term" value="F:ATP binding"/>
    <property type="evidence" value="ECO:0007669"/>
    <property type="project" value="UniProtKB-KW"/>
</dbReference>